<keyword evidence="4" id="KW-0143">Chaperone</keyword>
<dbReference type="RefSeq" id="WP_246488638.1">
    <property type="nucleotide sequence ID" value="NZ_BAAAWY010000018.1"/>
</dbReference>
<keyword evidence="6" id="KW-1185">Reference proteome</keyword>
<protein>
    <recommendedName>
        <fullName evidence="7">ESAT-6 protein secretion system EspG family protein</fullName>
    </recommendedName>
</protein>
<evidence type="ECO:0000313" key="5">
    <source>
        <dbReference type="EMBL" id="MBB5893487.1"/>
    </source>
</evidence>
<sequence>MLTLSELEFDVLWEHLRLAEMPLAIKVASPGKTHLEREVVTKTVWDSLAERGLVGGSRGIDQDLVDLLGLLDGADYELDARLWLDGGVRALVAAKGPDAVLARLADGQLTLTPVDISSLPRAALSLLPELPAGPGYSITVPSAELDAAAAEAETADELGWILRDHGVSPAEADELAAMVGNVRRRGQFGAAARDRFGRRHRPDRVVGFFDTPRGRYVQLRRAKPGGVAWSTIAPADDRRMGQHITDLLNDAVQLTFA</sequence>
<dbReference type="InterPro" id="IPR025734">
    <property type="entry name" value="EspG"/>
</dbReference>
<proteinExistence type="inferred from homology"/>
<evidence type="ECO:0000313" key="6">
    <source>
        <dbReference type="Proteomes" id="UP000585638"/>
    </source>
</evidence>
<comment type="similarity">
    <text evidence="2">Belongs to the EspG family.</text>
</comment>
<dbReference type="Pfam" id="PF14011">
    <property type="entry name" value="ESX-1_EspG"/>
    <property type="match status" value="1"/>
</dbReference>
<evidence type="ECO:0000256" key="2">
    <source>
        <dbReference type="ARBA" id="ARBA00006411"/>
    </source>
</evidence>
<comment type="subcellular location">
    <subcellularLocation>
        <location evidence="1">Cytoplasm</location>
    </subcellularLocation>
</comment>
<evidence type="ECO:0000256" key="4">
    <source>
        <dbReference type="ARBA" id="ARBA00023186"/>
    </source>
</evidence>
<accession>A0A7W9KJ90</accession>
<organism evidence="5 6">
    <name type="scientific">Kutzneria kofuensis</name>
    <dbReference type="NCBI Taxonomy" id="103725"/>
    <lineage>
        <taxon>Bacteria</taxon>
        <taxon>Bacillati</taxon>
        <taxon>Actinomycetota</taxon>
        <taxon>Actinomycetes</taxon>
        <taxon>Pseudonocardiales</taxon>
        <taxon>Pseudonocardiaceae</taxon>
        <taxon>Kutzneria</taxon>
    </lineage>
</organism>
<evidence type="ECO:0000256" key="3">
    <source>
        <dbReference type="ARBA" id="ARBA00022490"/>
    </source>
</evidence>
<dbReference type="Proteomes" id="UP000585638">
    <property type="component" value="Unassembled WGS sequence"/>
</dbReference>
<dbReference type="EMBL" id="JACHIR010000001">
    <property type="protein sequence ID" value="MBB5893487.1"/>
    <property type="molecule type" value="Genomic_DNA"/>
</dbReference>
<evidence type="ECO:0008006" key="7">
    <source>
        <dbReference type="Google" id="ProtNLM"/>
    </source>
</evidence>
<evidence type="ECO:0000256" key="1">
    <source>
        <dbReference type="ARBA" id="ARBA00004496"/>
    </source>
</evidence>
<gene>
    <name evidence="5" type="ORF">BJ998_004683</name>
</gene>
<reference evidence="5 6" key="1">
    <citation type="submission" date="2020-08" db="EMBL/GenBank/DDBJ databases">
        <title>Sequencing the genomes of 1000 actinobacteria strains.</title>
        <authorList>
            <person name="Klenk H.-P."/>
        </authorList>
    </citation>
    <scope>NUCLEOTIDE SEQUENCE [LARGE SCALE GENOMIC DNA]</scope>
    <source>
        <strain evidence="5 6">DSM 43851</strain>
    </source>
</reference>
<keyword evidence="3" id="KW-0963">Cytoplasm</keyword>
<name>A0A7W9KJ90_9PSEU</name>
<dbReference type="AlphaFoldDB" id="A0A7W9KJ90"/>
<comment type="caution">
    <text evidence="5">The sequence shown here is derived from an EMBL/GenBank/DDBJ whole genome shotgun (WGS) entry which is preliminary data.</text>
</comment>